<name>A0A7W8Q2N5_PARAM</name>
<organism evidence="2 3">
    <name type="scientific">Paraburkholderia atlantica</name>
    <dbReference type="NCBI Taxonomy" id="2654982"/>
    <lineage>
        <taxon>Bacteria</taxon>
        <taxon>Pseudomonadati</taxon>
        <taxon>Pseudomonadota</taxon>
        <taxon>Betaproteobacteria</taxon>
        <taxon>Burkholderiales</taxon>
        <taxon>Burkholderiaceae</taxon>
        <taxon>Paraburkholderia</taxon>
    </lineage>
</organism>
<keyword evidence="3" id="KW-1185">Reference proteome</keyword>
<sequence length="160" mass="18206">MENAVKSRPWNRQTMSMNVYESLDETHRAIVLHLERLKLLAQLLPTAPSNETVRGQVREVIDFFTGASREHHYDEEKFVFPPLLAGTDATVHKVIERLREDHAWIELQWLDIQAQLETSAEGASAKDGQDLIAAIDDFALLMHDHMALEESTLHSVHSAD</sequence>
<evidence type="ECO:0000313" key="2">
    <source>
        <dbReference type="EMBL" id="MBB5422615.1"/>
    </source>
</evidence>
<dbReference type="RefSeq" id="WP_084598329.1">
    <property type="nucleotide sequence ID" value="NZ_JACHDD010000001.1"/>
</dbReference>
<evidence type="ECO:0000259" key="1">
    <source>
        <dbReference type="Pfam" id="PF01814"/>
    </source>
</evidence>
<evidence type="ECO:0000313" key="3">
    <source>
        <dbReference type="Proteomes" id="UP000592780"/>
    </source>
</evidence>
<dbReference type="Gene3D" id="1.20.120.520">
    <property type="entry name" value="nmb1532 protein domain like"/>
    <property type="match status" value="1"/>
</dbReference>
<accession>A0A7W8Q2N5</accession>
<dbReference type="InterPro" id="IPR012312">
    <property type="entry name" value="Hemerythrin-like"/>
</dbReference>
<proteinExistence type="predicted"/>
<gene>
    <name evidence="2" type="ORF">HDG40_000756</name>
</gene>
<comment type="caution">
    <text evidence="2">The sequence shown here is derived from an EMBL/GenBank/DDBJ whole genome shotgun (WGS) entry which is preliminary data.</text>
</comment>
<reference evidence="2 3" key="1">
    <citation type="submission" date="2020-08" db="EMBL/GenBank/DDBJ databases">
        <title>Genomic Encyclopedia of Type Strains, Phase IV (KMG-V): Genome sequencing to study the core and pangenomes of soil and plant-associated prokaryotes.</title>
        <authorList>
            <person name="Whitman W."/>
        </authorList>
    </citation>
    <scope>NUCLEOTIDE SEQUENCE [LARGE SCALE GENOMIC DNA]</scope>
    <source>
        <strain evidence="2 3">JPY158</strain>
    </source>
</reference>
<dbReference type="Pfam" id="PF01814">
    <property type="entry name" value="Hemerythrin"/>
    <property type="match status" value="1"/>
</dbReference>
<feature type="domain" description="Hemerythrin-like" evidence="1">
    <location>
        <begin position="19"/>
        <end position="154"/>
    </location>
</feature>
<protein>
    <submittedName>
        <fullName evidence="2">Hemerythrin-like domain-containing protein</fullName>
    </submittedName>
</protein>
<dbReference type="OrthoDB" id="8898809at2"/>
<dbReference type="Proteomes" id="UP000592780">
    <property type="component" value="Unassembled WGS sequence"/>
</dbReference>
<dbReference type="EMBL" id="JACHDD010000001">
    <property type="protein sequence ID" value="MBB5422615.1"/>
    <property type="molecule type" value="Genomic_DNA"/>
</dbReference>
<dbReference type="AlphaFoldDB" id="A0A7W8Q2N5"/>